<reference evidence="4 5" key="1">
    <citation type="submission" date="2019-03" db="EMBL/GenBank/DDBJ databases">
        <title>Genomic Encyclopedia of Type Strains, Phase IV (KMG-IV): sequencing the most valuable type-strain genomes for metagenomic binning, comparative biology and taxonomic classification.</title>
        <authorList>
            <person name="Goeker M."/>
        </authorList>
    </citation>
    <scope>NUCLEOTIDE SEQUENCE [LARGE SCALE GENOMIC DNA]</scope>
    <source>
        <strain evidence="4 5">DSM 45934</strain>
    </source>
</reference>
<feature type="chain" id="PRO_5038720758" description="DUF6801 domain-containing protein" evidence="2">
    <location>
        <begin position="20"/>
        <end position="508"/>
    </location>
</feature>
<evidence type="ECO:0000259" key="3">
    <source>
        <dbReference type="Pfam" id="PF20611"/>
    </source>
</evidence>
<keyword evidence="5" id="KW-1185">Reference proteome</keyword>
<dbReference type="RefSeq" id="WP_132125957.1">
    <property type="nucleotide sequence ID" value="NZ_SLWS01000019.1"/>
</dbReference>
<protein>
    <recommendedName>
        <fullName evidence="3">DUF6801 domain-containing protein</fullName>
    </recommendedName>
</protein>
<feature type="compositionally biased region" description="Low complexity" evidence="1">
    <location>
        <begin position="489"/>
        <end position="498"/>
    </location>
</feature>
<dbReference type="InterPro" id="IPR046542">
    <property type="entry name" value="DUF6801"/>
</dbReference>
<feature type="signal peptide" evidence="2">
    <location>
        <begin position="1"/>
        <end position="19"/>
    </location>
</feature>
<sequence>MRATAVFAAAAGIVSTAFAPASSADPTTAAGGSEPPKPVTVSLKNDCEFPVGGKQVIVTDFTTTLPKTATVGEVVDIGPVTVKFVIPEAMVKALRENGTASINGLVYVGLSADDKPTIQATVALSRTPLPDTGDLTIEQPATITANAKAAKAGDTTYSVLPLSTLLTPLNATGEPVTKDMAKVTCEIEDGQDAKLGVVTVVPAGTEAPPGVSRRTTTSSADLSATNQGGKPGTTRKTTPHNGKARSLDDDPCAVIPPEIPPVWAYYKLTGKVRLAKVQGVAEFGPGYINARITGWNDGSGGLCSRLDNLLVWPQAAANFVTYNFLPTGSAITISQDELARGNIIIDDQGNPILHATATTRMTLNLATVNGIVRMVPGPDGKNRPLASGTILNVGPNCQATVTLTLVSEPDKWQSSPQDGGDAGDVDADFTLPEFTGCGVTEDLDPLLTGLLSGPGNHISLHFGSQNFCFDVVDYPGEGPCAADLDHPPVKNNAVAQKQKQQRKAVPGR</sequence>
<evidence type="ECO:0000313" key="4">
    <source>
        <dbReference type="EMBL" id="TCO46507.1"/>
    </source>
</evidence>
<comment type="caution">
    <text evidence="4">The sequence shown here is derived from an EMBL/GenBank/DDBJ whole genome shotgun (WGS) entry which is preliminary data.</text>
</comment>
<name>A0A4R2INW9_9PSEU</name>
<dbReference type="EMBL" id="SLWS01000019">
    <property type="protein sequence ID" value="TCO46507.1"/>
    <property type="molecule type" value="Genomic_DNA"/>
</dbReference>
<feature type="compositionally biased region" description="Polar residues" evidence="1">
    <location>
        <begin position="213"/>
        <end position="227"/>
    </location>
</feature>
<dbReference type="Pfam" id="PF20611">
    <property type="entry name" value="DUF6801"/>
    <property type="match status" value="1"/>
</dbReference>
<evidence type="ECO:0000313" key="5">
    <source>
        <dbReference type="Proteomes" id="UP000295680"/>
    </source>
</evidence>
<keyword evidence="2" id="KW-0732">Signal</keyword>
<dbReference type="Proteomes" id="UP000295680">
    <property type="component" value="Unassembled WGS sequence"/>
</dbReference>
<feature type="region of interest" description="Disordered" evidence="1">
    <location>
        <begin position="204"/>
        <end position="251"/>
    </location>
</feature>
<organism evidence="4 5">
    <name type="scientific">Actinocrispum wychmicini</name>
    <dbReference type="NCBI Taxonomy" id="1213861"/>
    <lineage>
        <taxon>Bacteria</taxon>
        <taxon>Bacillati</taxon>
        <taxon>Actinomycetota</taxon>
        <taxon>Actinomycetes</taxon>
        <taxon>Pseudonocardiales</taxon>
        <taxon>Pseudonocardiaceae</taxon>
        <taxon>Actinocrispum</taxon>
    </lineage>
</organism>
<feature type="domain" description="DUF6801" evidence="3">
    <location>
        <begin position="46"/>
        <end position="196"/>
    </location>
</feature>
<gene>
    <name evidence="4" type="ORF">EV192_11986</name>
</gene>
<evidence type="ECO:0000256" key="1">
    <source>
        <dbReference type="SAM" id="MobiDB-lite"/>
    </source>
</evidence>
<evidence type="ECO:0000256" key="2">
    <source>
        <dbReference type="SAM" id="SignalP"/>
    </source>
</evidence>
<dbReference type="AlphaFoldDB" id="A0A4R2INW9"/>
<proteinExistence type="predicted"/>
<dbReference type="OrthoDB" id="3821392at2"/>
<accession>A0A4R2INW9</accession>
<feature type="region of interest" description="Disordered" evidence="1">
    <location>
        <begin position="485"/>
        <end position="508"/>
    </location>
</feature>